<comment type="function">
    <text evidence="11">Component of the Mediator complex, a coactivator involved in the regulated transcription of nearly all RNA polymerase II-dependent genes. Mediator functions as a bridge to convey information from gene-specific regulatory proteins to the basal RNA polymerase II transcription machinery. Mediator is recruited to promoters by direct interactions with regulatory proteins and serves as a scaffold for the assembly of a functional preinitiation complex with RNA polymerase II and the general transcription factors.</text>
</comment>
<dbReference type="InterPro" id="IPR036322">
    <property type="entry name" value="WD40_repeat_dom_sf"/>
</dbReference>
<reference evidence="15" key="4">
    <citation type="submission" date="2025-09" db="UniProtKB">
        <authorList>
            <consortium name="Ensembl"/>
        </authorList>
    </citation>
    <scope>IDENTIFICATION</scope>
</reference>
<dbReference type="InParanoid" id="F6S7F2"/>
<dbReference type="Ensembl" id="ENSCINT00000014988.3">
    <property type="protein sequence ID" value="ENSCINP00000014988.3"/>
    <property type="gene ID" value="ENSCING00000007303.3"/>
</dbReference>
<comment type="subunit">
    <text evidence="11">Component of the Mediator complex.</text>
</comment>
<dbReference type="EMBL" id="EAAA01002690">
    <property type="status" value="NOT_ANNOTATED_CDS"/>
    <property type="molecule type" value="Genomic_DNA"/>
</dbReference>
<dbReference type="GO" id="GO:0045893">
    <property type="term" value="P:positive regulation of DNA-templated transcription"/>
    <property type="evidence" value="ECO:0000318"/>
    <property type="project" value="GO_Central"/>
</dbReference>
<comment type="subcellular location">
    <subcellularLocation>
        <location evidence="1 11">Nucleus</location>
    </subcellularLocation>
</comment>
<evidence type="ECO:0000256" key="9">
    <source>
        <dbReference type="ARBA" id="ARBA00023242"/>
    </source>
</evidence>
<evidence type="ECO:0000256" key="2">
    <source>
        <dbReference type="ARBA" id="ARBA00006543"/>
    </source>
</evidence>
<comment type="similarity">
    <text evidence="2 11">Belongs to the Mediator complex subunit 16 family.</text>
</comment>
<reference evidence="15" key="2">
    <citation type="journal article" date="2008" name="Genome Biol.">
        <title>Improved genome assembly and evidence-based global gene model set for the chordate Ciona intestinalis: new insight into intron and operon populations.</title>
        <authorList>
            <person name="Satou Y."/>
            <person name="Mineta K."/>
            <person name="Ogasawara M."/>
            <person name="Sasakura Y."/>
            <person name="Shoguchi E."/>
            <person name="Ueno K."/>
            <person name="Yamada L."/>
            <person name="Matsumoto J."/>
            <person name="Wasserscheid J."/>
            <person name="Dewar K."/>
            <person name="Wiley G.B."/>
            <person name="Macmil S.L."/>
            <person name="Roe B.A."/>
            <person name="Zeller R.W."/>
            <person name="Hastings K.E."/>
            <person name="Lemaire P."/>
            <person name="Lindquist E."/>
            <person name="Endo T."/>
            <person name="Hotta K."/>
            <person name="Inaba K."/>
        </authorList>
    </citation>
    <scope>NUCLEOTIDE SEQUENCE [LARGE SCALE GENOMIC DNA]</scope>
    <source>
        <strain evidence="15">wild type</strain>
    </source>
</reference>
<evidence type="ECO:0000256" key="5">
    <source>
        <dbReference type="ARBA" id="ARBA00022737"/>
    </source>
</evidence>
<name>F6S7F2_CIOIN</name>
<evidence type="ECO:0000256" key="6">
    <source>
        <dbReference type="ARBA" id="ARBA00023015"/>
    </source>
</evidence>
<dbReference type="SUPFAM" id="SSF50978">
    <property type="entry name" value="WD40 repeat-like"/>
    <property type="match status" value="1"/>
</dbReference>
<evidence type="ECO:0000259" key="12">
    <source>
        <dbReference type="Pfam" id="PF11635"/>
    </source>
</evidence>
<feature type="domain" description="Mediator complex subunit 16 C-terminal" evidence="14">
    <location>
        <begin position="760"/>
        <end position="822"/>
    </location>
</feature>
<dbReference type="PANTHER" id="PTHR13224">
    <property type="entry name" value="THYROID HORMONE RECEPTOR-ASSOCIATED PROTEIN-RELATED"/>
    <property type="match status" value="1"/>
</dbReference>
<reference evidence="15" key="3">
    <citation type="submission" date="2025-08" db="UniProtKB">
        <authorList>
            <consortium name="Ensembl"/>
        </authorList>
    </citation>
    <scope>IDENTIFICATION</scope>
</reference>
<keyword evidence="4" id="KW-0853">WD repeat</keyword>
<organism evidence="15 16">
    <name type="scientific">Ciona intestinalis</name>
    <name type="common">Transparent sea squirt</name>
    <name type="synonym">Ascidia intestinalis</name>
    <dbReference type="NCBI Taxonomy" id="7719"/>
    <lineage>
        <taxon>Eukaryota</taxon>
        <taxon>Metazoa</taxon>
        <taxon>Chordata</taxon>
        <taxon>Tunicata</taxon>
        <taxon>Ascidiacea</taxon>
        <taxon>Phlebobranchia</taxon>
        <taxon>Cionidae</taxon>
        <taxon>Ciona</taxon>
    </lineage>
</organism>
<feature type="domain" description="Mediator of RNA polymerase II transcription subunit 16 central helical bridge" evidence="13">
    <location>
        <begin position="470"/>
        <end position="651"/>
    </location>
</feature>
<dbReference type="FunCoup" id="F6S7F2">
    <property type="interactions" value="72"/>
</dbReference>
<evidence type="ECO:0000256" key="8">
    <source>
        <dbReference type="ARBA" id="ARBA00023163"/>
    </source>
</evidence>
<dbReference type="InterPro" id="IPR048616">
    <property type="entry name" value="MED16_bridge"/>
</dbReference>
<feature type="domain" description="Mediator complex subunit Med16 N-terminal" evidence="12">
    <location>
        <begin position="116"/>
        <end position="400"/>
    </location>
</feature>
<dbReference type="AlphaFoldDB" id="F6S7F2"/>
<accession>F6S7F2</accession>
<dbReference type="OMA" id="EIWQPKE"/>
<dbReference type="GeneTree" id="ENSGT00390000003821"/>
<evidence type="ECO:0000256" key="7">
    <source>
        <dbReference type="ARBA" id="ARBA00023159"/>
    </source>
</evidence>
<dbReference type="STRING" id="7719.ENSCINP00000014988"/>
<keyword evidence="8 11" id="KW-0804">Transcription</keyword>
<keyword evidence="5" id="KW-0677">Repeat</keyword>
<evidence type="ECO:0000313" key="15">
    <source>
        <dbReference type="Ensembl" id="ENSCINP00000014988.3"/>
    </source>
</evidence>
<dbReference type="Pfam" id="PF20719">
    <property type="entry name" value="Med16_C"/>
    <property type="match status" value="1"/>
</dbReference>
<evidence type="ECO:0000256" key="4">
    <source>
        <dbReference type="ARBA" id="ARBA00022574"/>
    </source>
</evidence>
<dbReference type="InterPro" id="IPR048338">
    <property type="entry name" value="Mediator_Med16"/>
</dbReference>
<dbReference type="InterPro" id="IPR021665">
    <property type="entry name" value="Mediator_Med16_N"/>
</dbReference>
<evidence type="ECO:0000256" key="11">
    <source>
        <dbReference type="RuleBase" id="RU364149"/>
    </source>
</evidence>
<evidence type="ECO:0000259" key="13">
    <source>
        <dbReference type="Pfam" id="PF20718"/>
    </source>
</evidence>
<evidence type="ECO:0000313" key="16">
    <source>
        <dbReference type="Proteomes" id="UP000008144"/>
    </source>
</evidence>
<dbReference type="Pfam" id="PF11635">
    <property type="entry name" value="Med16_N"/>
    <property type="match status" value="1"/>
</dbReference>
<gene>
    <name evidence="11" type="primary">MED16</name>
    <name evidence="15" type="synonym">LOC100185858</name>
</gene>
<dbReference type="Proteomes" id="UP000008144">
    <property type="component" value="Chromosome 8"/>
</dbReference>
<dbReference type="GO" id="GO:0016592">
    <property type="term" value="C:mediator complex"/>
    <property type="evidence" value="ECO:0000318"/>
    <property type="project" value="GO_Central"/>
</dbReference>
<dbReference type="Gene3D" id="2.130.10.10">
    <property type="entry name" value="YVTN repeat-like/Quinoprotein amine dehydrogenase"/>
    <property type="match status" value="1"/>
</dbReference>
<dbReference type="InterPro" id="IPR015943">
    <property type="entry name" value="WD40/YVTN_repeat-like_dom_sf"/>
</dbReference>
<evidence type="ECO:0000256" key="3">
    <source>
        <dbReference type="ARBA" id="ARBA00019614"/>
    </source>
</evidence>
<dbReference type="InterPro" id="IPR048339">
    <property type="entry name" value="Mediator_Med16_C"/>
</dbReference>
<dbReference type="Pfam" id="PF20718">
    <property type="entry name" value="Med16_bridge"/>
    <property type="match status" value="1"/>
</dbReference>
<protein>
    <recommendedName>
        <fullName evidence="3 11">Mediator of RNA polymerase II transcription subunit 16</fullName>
    </recommendedName>
    <alternativeName>
        <fullName evidence="10 11">Mediator complex subunit 16</fullName>
    </alternativeName>
</protein>
<evidence type="ECO:0000256" key="1">
    <source>
        <dbReference type="ARBA" id="ARBA00004123"/>
    </source>
</evidence>
<keyword evidence="16" id="KW-1185">Reference proteome</keyword>
<keyword evidence="7 11" id="KW-0010">Activator</keyword>
<keyword evidence="6 11" id="KW-0805">Transcription regulation</keyword>
<evidence type="ECO:0000256" key="10">
    <source>
        <dbReference type="ARBA" id="ARBA00032015"/>
    </source>
</evidence>
<proteinExistence type="inferred from homology"/>
<evidence type="ECO:0000259" key="14">
    <source>
        <dbReference type="Pfam" id="PF20719"/>
    </source>
</evidence>
<sequence length="832" mass="94139">MDPVYEIDWQADVNQITLGHGDIVECAWSASNFFAFTTEKNNQGSVTQYLHILNPNQPWGVFSTKYNDGAITCLQWDHTGTRLVSGDNHGLCCLWTMSNSLCNVWTHQNKHNIFLEGEEILSLGWLHNGARFLFHIDKMESSNLGEKFDRAKFWPTVMQHGGKAMEGFIVVTGSGLAAVRLLLVDGESVESQFRLNVMCHQQIADIAFTSQGKVVVMTTDSEIQHFIQFHEIQLTYNTQDHLISHEVSALPSLQLRCASEEHSPYTYISHAHFVSRENQDHVLICVSGPTGSKFESWLIRKESVQLHRIFQQNTNPVSTTPDVSKCWHYVTNSTHLPQVLNFSIPTLPIDASSSENKVSQESKFFCGFCFAVALADNTIQILHRLFLQVLVTQHLPVTTNSQETTPGKAMKMTQQFGVRHVSFSTLSCAMVCFIAADKHGRLLLYRIPPWLTTPNRTNTMQSLKQLLQLMLYCLVSGKEWWEILLHVHPNLVEPLVKQLSVECGNQTSAVQQVLELRLQALKISIYHITASPVATDLHLKMLFQAISLVFRSLVRPHQQVGGEEIDPATKLQNISRTSTETNIDQLVQNVDTDPQTLQSMQQLIQWVADVALYLLASVPLYKQANRPGYSLYWDRDWLSLLREMLVLIRVWGLLKSACSPVFNVLDSRMDVLSHVFKLVTQLWMASTDDHRMTDLPTSLINECSALPFHIIIPPLEPTPPPNSVLSQMRNFSGTRRFTFGETPQDSYIMLSRQHMMDHVAVAGSSGKVDSLRRIFLGKSPNQELKECVRCGVTTTCNNLLRSTLKVWDQRFVSSCVCGGHWKKLNSHPVPLH</sequence>
<dbReference type="PANTHER" id="PTHR13224:SF6">
    <property type="entry name" value="MEDIATOR OF RNA POLYMERASE II TRANSCRIPTION SUBUNIT 16"/>
    <property type="match status" value="1"/>
</dbReference>
<keyword evidence="9 11" id="KW-0539">Nucleus</keyword>
<reference evidence="16" key="1">
    <citation type="journal article" date="2002" name="Science">
        <title>The draft genome of Ciona intestinalis: insights into chordate and vertebrate origins.</title>
        <authorList>
            <person name="Dehal P."/>
            <person name="Satou Y."/>
            <person name="Campbell R.K."/>
            <person name="Chapman J."/>
            <person name="Degnan B."/>
            <person name="De Tomaso A."/>
            <person name="Davidson B."/>
            <person name="Di Gregorio A."/>
            <person name="Gelpke M."/>
            <person name="Goodstein D.M."/>
            <person name="Harafuji N."/>
            <person name="Hastings K.E."/>
            <person name="Ho I."/>
            <person name="Hotta K."/>
            <person name="Huang W."/>
            <person name="Kawashima T."/>
            <person name="Lemaire P."/>
            <person name="Martinez D."/>
            <person name="Meinertzhagen I.A."/>
            <person name="Necula S."/>
            <person name="Nonaka M."/>
            <person name="Putnam N."/>
            <person name="Rash S."/>
            <person name="Saiga H."/>
            <person name="Satake M."/>
            <person name="Terry A."/>
            <person name="Yamada L."/>
            <person name="Wang H.G."/>
            <person name="Awazu S."/>
            <person name="Azumi K."/>
            <person name="Boore J."/>
            <person name="Branno M."/>
            <person name="Chin-Bow S."/>
            <person name="DeSantis R."/>
            <person name="Doyle S."/>
            <person name="Francino P."/>
            <person name="Keys D.N."/>
            <person name="Haga S."/>
            <person name="Hayashi H."/>
            <person name="Hino K."/>
            <person name="Imai K.S."/>
            <person name="Inaba K."/>
            <person name="Kano S."/>
            <person name="Kobayashi K."/>
            <person name="Kobayashi M."/>
            <person name="Lee B.I."/>
            <person name="Makabe K.W."/>
            <person name="Manohar C."/>
            <person name="Matassi G."/>
            <person name="Medina M."/>
            <person name="Mochizuki Y."/>
            <person name="Mount S."/>
            <person name="Morishita T."/>
            <person name="Miura S."/>
            <person name="Nakayama A."/>
            <person name="Nishizaka S."/>
            <person name="Nomoto H."/>
            <person name="Ohta F."/>
            <person name="Oishi K."/>
            <person name="Rigoutsos I."/>
            <person name="Sano M."/>
            <person name="Sasaki A."/>
            <person name="Sasakura Y."/>
            <person name="Shoguchi E."/>
            <person name="Shin-i T."/>
            <person name="Spagnuolo A."/>
            <person name="Stainier D."/>
            <person name="Suzuki M.M."/>
            <person name="Tassy O."/>
            <person name="Takatori N."/>
            <person name="Tokuoka M."/>
            <person name="Yagi K."/>
            <person name="Yoshizaki F."/>
            <person name="Wada S."/>
            <person name="Zhang C."/>
            <person name="Hyatt P.D."/>
            <person name="Larimer F."/>
            <person name="Detter C."/>
            <person name="Doggett N."/>
            <person name="Glavina T."/>
            <person name="Hawkins T."/>
            <person name="Richardson P."/>
            <person name="Lucas S."/>
            <person name="Kohara Y."/>
            <person name="Levine M."/>
            <person name="Satoh N."/>
            <person name="Rokhsar D.S."/>
        </authorList>
    </citation>
    <scope>NUCLEOTIDE SEQUENCE [LARGE SCALE GENOMIC DNA]</scope>
</reference>